<dbReference type="Gene3D" id="2.60.120.920">
    <property type="match status" value="1"/>
</dbReference>
<gene>
    <name evidence="3" type="ORF">SKAU_G00295080</name>
</gene>
<comment type="caution">
    <text evidence="3">The sequence shown here is derived from an EMBL/GenBank/DDBJ whole genome shotgun (WGS) entry which is preliminary data.</text>
</comment>
<dbReference type="FunFam" id="2.60.120.920:FF:000004">
    <property type="entry name" value="Butyrophilin subfamily 1 member A1"/>
    <property type="match status" value="1"/>
</dbReference>
<dbReference type="InterPro" id="IPR013320">
    <property type="entry name" value="ConA-like_dom_sf"/>
</dbReference>
<dbReference type="InterPro" id="IPR006574">
    <property type="entry name" value="PRY"/>
</dbReference>
<dbReference type="InterPro" id="IPR001870">
    <property type="entry name" value="B30.2/SPRY"/>
</dbReference>
<dbReference type="EMBL" id="JAINUF010000012">
    <property type="protein sequence ID" value="KAJ8345315.1"/>
    <property type="molecule type" value="Genomic_DNA"/>
</dbReference>
<keyword evidence="4" id="KW-1185">Reference proteome</keyword>
<protein>
    <recommendedName>
        <fullName evidence="2">B30.2/SPRY domain-containing protein</fullName>
    </recommendedName>
</protein>
<dbReference type="PROSITE" id="PS50188">
    <property type="entry name" value="B302_SPRY"/>
    <property type="match status" value="1"/>
</dbReference>
<organism evidence="3 4">
    <name type="scientific">Synaphobranchus kaupii</name>
    <name type="common">Kaup's arrowtooth eel</name>
    <dbReference type="NCBI Taxonomy" id="118154"/>
    <lineage>
        <taxon>Eukaryota</taxon>
        <taxon>Metazoa</taxon>
        <taxon>Chordata</taxon>
        <taxon>Craniata</taxon>
        <taxon>Vertebrata</taxon>
        <taxon>Euteleostomi</taxon>
        <taxon>Actinopterygii</taxon>
        <taxon>Neopterygii</taxon>
        <taxon>Teleostei</taxon>
        <taxon>Anguilliformes</taxon>
        <taxon>Synaphobranchidae</taxon>
        <taxon>Synaphobranchus</taxon>
    </lineage>
</organism>
<dbReference type="AlphaFoldDB" id="A0A9Q1EUL5"/>
<dbReference type="Pfam" id="PF13765">
    <property type="entry name" value="PRY"/>
    <property type="match status" value="1"/>
</dbReference>
<feature type="domain" description="B30.2/SPRY" evidence="2">
    <location>
        <begin position="62"/>
        <end position="254"/>
    </location>
</feature>
<dbReference type="SUPFAM" id="SSF49899">
    <property type="entry name" value="Concanavalin A-like lectins/glucanases"/>
    <property type="match status" value="1"/>
</dbReference>
<reference evidence="3" key="1">
    <citation type="journal article" date="2023" name="Science">
        <title>Genome structures resolve the early diversification of teleost fishes.</title>
        <authorList>
            <person name="Parey E."/>
            <person name="Louis A."/>
            <person name="Montfort J."/>
            <person name="Bouchez O."/>
            <person name="Roques C."/>
            <person name="Iampietro C."/>
            <person name="Lluch J."/>
            <person name="Castinel A."/>
            <person name="Donnadieu C."/>
            <person name="Desvignes T."/>
            <person name="Floi Bucao C."/>
            <person name="Jouanno E."/>
            <person name="Wen M."/>
            <person name="Mejri S."/>
            <person name="Dirks R."/>
            <person name="Jansen H."/>
            <person name="Henkel C."/>
            <person name="Chen W.J."/>
            <person name="Zahm M."/>
            <person name="Cabau C."/>
            <person name="Klopp C."/>
            <person name="Thompson A.W."/>
            <person name="Robinson-Rechavi M."/>
            <person name="Braasch I."/>
            <person name="Lecointre G."/>
            <person name="Bobe J."/>
            <person name="Postlethwait J.H."/>
            <person name="Berthelot C."/>
            <person name="Roest Crollius H."/>
            <person name="Guiguen Y."/>
        </authorList>
    </citation>
    <scope>NUCLEOTIDE SEQUENCE</scope>
    <source>
        <strain evidence="3">WJC10195</strain>
    </source>
</reference>
<dbReference type="SMART" id="SM00449">
    <property type="entry name" value="SPRY"/>
    <property type="match status" value="1"/>
</dbReference>
<name>A0A9Q1EUL5_SYNKA</name>
<evidence type="ECO:0000313" key="3">
    <source>
        <dbReference type="EMBL" id="KAJ8345315.1"/>
    </source>
</evidence>
<evidence type="ECO:0000256" key="1">
    <source>
        <dbReference type="SAM" id="MobiDB-lite"/>
    </source>
</evidence>
<dbReference type="OrthoDB" id="6105938at2759"/>
<dbReference type="InterPro" id="IPR003877">
    <property type="entry name" value="SPRY_dom"/>
</dbReference>
<evidence type="ECO:0000313" key="4">
    <source>
        <dbReference type="Proteomes" id="UP001152622"/>
    </source>
</evidence>
<dbReference type="PANTHER" id="PTHR24103">
    <property type="entry name" value="E3 UBIQUITIN-PROTEIN LIGASE TRIM"/>
    <property type="match status" value="1"/>
</dbReference>
<proteinExistence type="predicted"/>
<dbReference type="InterPro" id="IPR003879">
    <property type="entry name" value="Butyrophylin_SPRY"/>
</dbReference>
<accession>A0A9Q1EUL5</accession>
<feature type="region of interest" description="Disordered" evidence="1">
    <location>
        <begin position="42"/>
        <end position="62"/>
    </location>
</feature>
<dbReference type="Proteomes" id="UP001152622">
    <property type="component" value="Chromosome 12"/>
</dbReference>
<dbReference type="PRINTS" id="PR01407">
    <property type="entry name" value="BUTYPHLNCDUF"/>
</dbReference>
<evidence type="ECO:0000259" key="2">
    <source>
        <dbReference type="PROSITE" id="PS50188"/>
    </source>
</evidence>
<dbReference type="InterPro" id="IPR043136">
    <property type="entry name" value="B30.2/SPRY_sf"/>
</dbReference>
<dbReference type="Pfam" id="PF00622">
    <property type="entry name" value="SPRY"/>
    <property type="match status" value="1"/>
</dbReference>
<dbReference type="InterPro" id="IPR050143">
    <property type="entry name" value="TRIM/RBCC"/>
</dbReference>
<dbReference type="SMART" id="SM00589">
    <property type="entry name" value="PRY"/>
    <property type="match status" value="1"/>
</dbReference>
<dbReference type="CDD" id="cd12893">
    <property type="entry name" value="SPRY_PRY_TRIM35"/>
    <property type="match status" value="1"/>
</dbReference>
<sequence length="261" mass="29697">MGGMDEEISYISDSIKAIKQEMRSEDHCVPAELQGHYKENLEYPAGSRDGYRGPARRGQTPGQPEVQYLGEDAEIVVRYTPVTVDPNTAASCFLVSEDLTTVQCYKERFDLPDNPERFDISAEMLGSEGFTGGRHSWEVDVRDNTYWVIGVAKDSINRKGKHVLTPAEGFWTVRLRNGEYKACSAPWASLNMSREPEVIRVTLDMDRGKVTFHDPRERTPLYTFSDILSPRVLPYFCTACKLYPLRILPRRLSVTPEHYHG</sequence>